<evidence type="ECO:0008006" key="5">
    <source>
        <dbReference type="Google" id="ProtNLM"/>
    </source>
</evidence>
<dbReference type="GO" id="GO:0003677">
    <property type="term" value="F:DNA binding"/>
    <property type="evidence" value="ECO:0007669"/>
    <property type="project" value="InterPro"/>
</dbReference>
<keyword evidence="2" id="KW-1277">Toxin-antitoxin system</keyword>
<organism evidence="3 4">
    <name type="scientific">Actinomarinicola tropica</name>
    <dbReference type="NCBI Taxonomy" id="2789776"/>
    <lineage>
        <taxon>Bacteria</taxon>
        <taxon>Bacillati</taxon>
        <taxon>Actinomycetota</taxon>
        <taxon>Acidimicrobiia</taxon>
        <taxon>Acidimicrobiales</taxon>
        <taxon>Iamiaceae</taxon>
        <taxon>Actinomarinicola</taxon>
    </lineage>
</organism>
<dbReference type="InterPro" id="IPR003477">
    <property type="entry name" value="PemK-like"/>
</dbReference>
<evidence type="ECO:0000313" key="4">
    <source>
        <dbReference type="Proteomes" id="UP000334019"/>
    </source>
</evidence>
<gene>
    <name evidence="3" type="ORF">GH723_11150</name>
</gene>
<dbReference type="EMBL" id="CP045851">
    <property type="protein sequence ID" value="QGG95607.1"/>
    <property type="molecule type" value="Genomic_DNA"/>
</dbReference>
<keyword evidence="4" id="KW-1185">Reference proteome</keyword>
<dbReference type="InterPro" id="IPR011067">
    <property type="entry name" value="Plasmid_toxin/cell-grow_inhib"/>
</dbReference>
<comment type="similarity">
    <text evidence="1">Belongs to the PemK/MazF family.</text>
</comment>
<accession>A0A5Q2RNE0</accession>
<dbReference type="Pfam" id="PF02452">
    <property type="entry name" value="PemK_toxin"/>
    <property type="match status" value="1"/>
</dbReference>
<proteinExistence type="inferred from homology"/>
<dbReference type="Gene3D" id="2.30.30.110">
    <property type="match status" value="1"/>
</dbReference>
<protein>
    <recommendedName>
        <fullName evidence="5">Type II toxin-antitoxin system PemK/MazF family toxin</fullName>
    </recommendedName>
</protein>
<dbReference type="Proteomes" id="UP000334019">
    <property type="component" value="Chromosome"/>
</dbReference>
<evidence type="ECO:0000256" key="1">
    <source>
        <dbReference type="ARBA" id="ARBA00007521"/>
    </source>
</evidence>
<sequence>MMARGDVWVADVELPDQSNPGSTTMRKKHVVELRRQAGRCAVVLASTDRRQGKPTRPFEVRFGEADGSDRDAVIDGRWVYTIPEERLIGAQHVRTFDEQMMERVAEAIAVGLDLL</sequence>
<reference evidence="3 4" key="1">
    <citation type="submission" date="2019-11" db="EMBL/GenBank/DDBJ databases">
        <authorList>
            <person name="He Y."/>
        </authorList>
    </citation>
    <scope>NUCLEOTIDE SEQUENCE [LARGE SCALE GENOMIC DNA]</scope>
    <source>
        <strain evidence="3 4">SCSIO 58843</strain>
    </source>
</reference>
<name>A0A5Q2RNE0_9ACTN</name>
<dbReference type="AlphaFoldDB" id="A0A5Q2RNE0"/>
<dbReference type="KEGG" id="atq:GH723_11150"/>
<evidence type="ECO:0000313" key="3">
    <source>
        <dbReference type="EMBL" id="QGG95607.1"/>
    </source>
</evidence>
<dbReference type="SUPFAM" id="SSF50118">
    <property type="entry name" value="Cell growth inhibitor/plasmid maintenance toxic component"/>
    <property type="match status" value="1"/>
</dbReference>
<evidence type="ECO:0000256" key="2">
    <source>
        <dbReference type="ARBA" id="ARBA00022649"/>
    </source>
</evidence>